<evidence type="ECO:0000313" key="2">
    <source>
        <dbReference type="Proteomes" id="UP001217500"/>
    </source>
</evidence>
<name>A0AAE9XKW3_9PROT</name>
<dbReference type="EMBL" id="CP116805">
    <property type="protein sequence ID" value="WCL53059.1"/>
    <property type="molecule type" value="Genomic_DNA"/>
</dbReference>
<accession>A0AAE9XKW3</accession>
<dbReference type="Pfam" id="PF02348">
    <property type="entry name" value="CTP_transf_3"/>
    <property type="match status" value="1"/>
</dbReference>
<dbReference type="KEGG" id="gso:PH603_10960"/>
<dbReference type="Gene3D" id="3.90.550.10">
    <property type="entry name" value="Spore Coat Polysaccharide Biosynthesis Protein SpsA, Chain A"/>
    <property type="match status" value="1"/>
</dbReference>
<dbReference type="SUPFAM" id="SSF53448">
    <property type="entry name" value="Nucleotide-diphospho-sugar transferases"/>
    <property type="match status" value="1"/>
</dbReference>
<dbReference type="AlphaFoldDB" id="A0AAE9XKW3"/>
<dbReference type="PANTHER" id="PTHR42866">
    <property type="entry name" value="3-DEOXY-MANNO-OCTULOSONATE CYTIDYLYLTRANSFERASE"/>
    <property type="match status" value="1"/>
</dbReference>
<dbReference type="InterPro" id="IPR029044">
    <property type="entry name" value="Nucleotide-diphossugar_trans"/>
</dbReference>
<keyword evidence="2" id="KW-1185">Reference proteome</keyword>
<dbReference type="RefSeq" id="WP_289502571.1">
    <property type="nucleotide sequence ID" value="NZ_CP116805.1"/>
</dbReference>
<dbReference type="GO" id="GO:0005829">
    <property type="term" value="C:cytosol"/>
    <property type="evidence" value="ECO:0007669"/>
    <property type="project" value="TreeGrafter"/>
</dbReference>
<evidence type="ECO:0000313" key="1">
    <source>
        <dbReference type="EMBL" id="WCL53059.1"/>
    </source>
</evidence>
<sequence length="273" mass="30063">MKAVCIVQARRGSSRLPDKILKPIGHTTALESCLKRCLQIPGIDEVICAGVARDEEQPVFDIAAAVGASVFRGDEANVLSRYHGAAVAAGADYVMRITSDCPLVDPGVCGQLLGSVMDGGYAFGGIAGFPHGLDCEVFTMAELDRAFRETTSSMEREHVTLGIKNRKENSMLQLVCPQQYRELQGDIRLVLDYPEDHAFFDTLFHLAGSAIDDMTWLEVKAFILRHHAKLQQNRAVIEDWKQSTAAIMNKARSEGIEVGCGYDEARVEWRFDG</sequence>
<gene>
    <name evidence="1" type="ORF">PH603_10960</name>
</gene>
<dbReference type="InterPro" id="IPR003329">
    <property type="entry name" value="Cytidylyl_trans"/>
</dbReference>
<protein>
    <recommendedName>
        <fullName evidence="3">Spore coat polysaccharide biosynthesis protein SpsF</fullName>
    </recommendedName>
</protein>
<proteinExistence type="predicted"/>
<organism evidence="1 2">
    <name type="scientific">Gimibacter soli</name>
    <dbReference type="NCBI Taxonomy" id="3024400"/>
    <lineage>
        <taxon>Bacteria</taxon>
        <taxon>Pseudomonadati</taxon>
        <taxon>Pseudomonadota</taxon>
        <taxon>Alphaproteobacteria</taxon>
        <taxon>Kordiimonadales</taxon>
        <taxon>Temperatibacteraceae</taxon>
        <taxon>Gimibacter</taxon>
    </lineage>
</organism>
<evidence type="ECO:0008006" key="3">
    <source>
        <dbReference type="Google" id="ProtNLM"/>
    </source>
</evidence>
<dbReference type="PANTHER" id="PTHR42866:SF1">
    <property type="entry name" value="SPORE COAT POLYSACCHARIDE BIOSYNTHESIS PROTEIN SPSF"/>
    <property type="match status" value="1"/>
</dbReference>
<reference evidence="1" key="1">
    <citation type="submission" date="2023-01" db="EMBL/GenBank/DDBJ databases">
        <title>The genome sequence of Kordiimonadaceae bacterium 6D33.</title>
        <authorList>
            <person name="Liu Y."/>
        </authorList>
    </citation>
    <scope>NUCLEOTIDE SEQUENCE</scope>
    <source>
        <strain evidence="1">6D33</strain>
    </source>
</reference>
<dbReference type="Proteomes" id="UP001217500">
    <property type="component" value="Chromosome"/>
</dbReference>